<dbReference type="Pfam" id="PF00884">
    <property type="entry name" value="Sulfatase"/>
    <property type="match status" value="1"/>
</dbReference>
<sequence>MAMEKSEDEFKGEIGRTYRDSTPSWPEQVRVPKDAPNIVFVVLDDVGFADLGCYGSEIATPRMDRLAAKGAHYSNFHVTSMCSPTRACLLTGRNSHAAGVGIIAEWSSGYPGYTGQVGKNAATVPEVLGLHGYSSYAVGKWHLTNIADYGAAGPHDNWPIGKGFNRWYGFHGALTDQWNPELCQDNRPIQLEKTDDYHLSTDLVDHAITDIKDHISSAQGRPFFLYLAFGACHWPHHVPQEYIERHKGKYDCGWDVIRAQRHKKQLELGVVPPGTALAPLNPGVRPWAEFPEDERTLLARLQETYAGFLEHTDDQVGRLVDHLEAIGQLDNTLIVLLSDNGASPEGGPTGAINLRKHMVYETESPQVGIAHLDKIGSELAYNHYPTGWAQVSNTPLKWYKKNVHGGGVRAPLIIHWPGHIADPGVLRHQYHHVIDIAPTLYEIMNIEVPGQYKGVSQLPVHGVGMNYTFADVQAPTKKDSQIFELLGDRAIWHQGWKAVSRHPKGRDFDLDQWELYHLSEDFSEACDLAKQHPQKLEELVALWWEQAGRYGVLPLDDRDWERAAERLKMNQTLCYEFHSNMARVDRMQSPDITDRSYAVEARFTVGDEPPRGVLLAWGSHFGGFVIYLKDGRLCYEYVYSESLTHRIEGPYQPPPGDAKVELHFIRTGKNAGRAVLLADGNEIGEVEIPKTWPTHGTTAGLNCGQDAGAPVSFSYQKPFRFNAGGLKVTVNLATDSESEAGAAYAAALKEQ</sequence>
<dbReference type="InterPro" id="IPR000917">
    <property type="entry name" value="Sulfatase_N"/>
</dbReference>
<dbReference type="PANTHER" id="PTHR42693:SF53">
    <property type="entry name" value="ENDO-4-O-SULFATASE"/>
    <property type="match status" value="1"/>
</dbReference>
<dbReference type="PANTHER" id="PTHR42693">
    <property type="entry name" value="ARYLSULFATASE FAMILY MEMBER"/>
    <property type="match status" value="1"/>
</dbReference>
<feature type="region of interest" description="Disordered" evidence="5">
    <location>
        <begin position="1"/>
        <end position="27"/>
    </location>
</feature>
<dbReference type="InterPro" id="IPR017850">
    <property type="entry name" value="Alkaline_phosphatase_core_sf"/>
</dbReference>
<dbReference type="SUPFAM" id="SSF53649">
    <property type="entry name" value="Alkaline phosphatase-like"/>
    <property type="match status" value="1"/>
</dbReference>
<keyword evidence="4" id="KW-0106">Calcium</keyword>
<dbReference type="EMBL" id="QVXO01000058">
    <property type="protein sequence ID" value="RPJ88657.1"/>
    <property type="molecule type" value="Genomic_DNA"/>
</dbReference>
<evidence type="ECO:0000259" key="6">
    <source>
        <dbReference type="Pfam" id="PF00884"/>
    </source>
</evidence>
<evidence type="ECO:0000256" key="2">
    <source>
        <dbReference type="ARBA" id="ARBA00022723"/>
    </source>
</evidence>
<proteinExistence type="inferred from homology"/>
<reference evidence="7 8" key="1">
    <citation type="submission" date="2018-08" db="EMBL/GenBank/DDBJ databases">
        <title>Achromobacter xylosoxidans Genome sequencing and assembly.</title>
        <authorList>
            <person name="Wang R."/>
            <person name="Rensing C."/>
            <person name="Li Y."/>
        </authorList>
    </citation>
    <scope>NUCLEOTIDE SEQUENCE [LARGE SCALE GENOMIC DNA]</scope>
    <source>
        <strain evidence="7 8">GD003A</strain>
    </source>
</reference>
<dbReference type="Proteomes" id="UP000285324">
    <property type="component" value="Unassembled WGS sequence"/>
</dbReference>
<keyword evidence="2" id="KW-0479">Metal-binding</keyword>
<dbReference type="InterPro" id="IPR024607">
    <property type="entry name" value="Sulfatase_CS"/>
</dbReference>
<dbReference type="Gene3D" id="3.40.720.10">
    <property type="entry name" value="Alkaline Phosphatase, subunit A"/>
    <property type="match status" value="1"/>
</dbReference>
<dbReference type="Gene3D" id="3.30.1120.10">
    <property type="match status" value="1"/>
</dbReference>
<evidence type="ECO:0000256" key="3">
    <source>
        <dbReference type="ARBA" id="ARBA00022801"/>
    </source>
</evidence>
<evidence type="ECO:0000256" key="5">
    <source>
        <dbReference type="SAM" id="MobiDB-lite"/>
    </source>
</evidence>
<dbReference type="PROSITE" id="PS00523">
    <property type="entry name" value="SULFATASE_1"/>
    <property type="match status" value="1"/>
</dbReference>
<evidence type="ECO:0000256" key="4">
    <source>
        <dbReference type="ARBA" id="ARBA00022837"/>
    </source>
</evidence>
<feature type="compositionally biased region" description="Basic and acidic residues" evidence="5">
    <location>
        <begin position="1"/>
        <end position="19"/>
    </location>
</feature>
<comment type="caution">
    <text evidence="7">The sequence shown here is derived from an EMBL/GenBank/DDBJ whole genome shotgun (WGS) entry which is preliminary data.</text>
</comment>
<protein>
    <submittedName>
        <fullName evidence="7">Arylsulfatase</fullName>
    </submittedName>
</protein>
<dbReference type="GO" id="GO:0004065">
    <property type="term" value="F:arylsulfatase activity"/>
    <property type="evidence" value="ECO:0007669"/>
    <property type="project" value="TreeGrafter"/>
</dbReference>
<evidence type="ECO:0000313" key="8">
    <source>
        <dbReference type="Proteomes" id="UP000285324"/>
    </source>
</evidence>
<keyword evidence="3" id="KW-0378">Hydrolase</keyword>
<organism evidence="7 8">
    <name type="scientific">Alcaligenes xylosoxydans xylosoxydans</name>
    <name type="common">Achromobacter xylosoxidans</name>
    <dbReference type="NCBI Taxonomy" id="85698"/>
    <lineage>
        <taxon>Bacteria</taxon>
        <taxon>Pseudomonadati</taxon>
        <taxon>Pseudomonadota</taxon>
        <taxon>Betaproteobacteria</taxon>
        <taxon>Burkholderiales</taxon>
        <taxon>Alcaligenaceae</taxon>
        <taxon>Achromobacter</taxon>
    </lineage>
</organism>
<comment type="similarity">
    <text evidence="1">Belongs to the sulfatase family.</text>
</comment>
<dbReference type="PROSITE" id="PS00149">
    <property type="entry name" value="SULFATASE_2"/>
    <property type="match status" value="1"/>
</dbReference>
<dbReference type="OrthoDB" id="9766107at2"/>
<evidence type="ECO:0000256" key="1">
    <source>
        <dbReference type="ARBA" id="ARBA00008779"/>
    </source>
</evidence>
<dbReference type="InterPro" id="IPR050738">
    <property type="entry name" value="Sulfatase"/>
</dbReference>
<evidence type="ECO:0000313" key="7">
    <source>
        <dbReference type="EMBL" id="RPJ88657.1"/>
    </source>
</evidence>
<dbReference type="CDD" id="cd16025">
    <property type="entry name" value="PAS_like"/>
    <property type="match status" value="1"/>
</dbReference>
<name>A0A424W5Z0_ALCXX</name>
<dbReference type="AlphaFoldDB" id="A0A424W5Z0"/>
<dbReference type="GO" id="GO:0046872">
    <property type="term" value="F:metal ion binding"/>
    <property type="evidence" value="ECO:0007669"/>
    <property type="project" value="UniProtKB-KW"/>
</dbReference>
<feature type="domain" description="Sulfatase N-terminal" evidence="6">
    <location>
        <begin position="36"/>
        <end position="446"/>
    </location>
</feature>
<gene>
    <name evidence="7" type="ORF">DY367_26670</name>
</gene>
<accession>A0A424W5Z0</accession>